<protein>
    <submittedName>
        <fullName evidence="1">Uncharacterized protein</fullName>
    </submittedName>
</protein>
<name>A0A840P1N6_9ACTN</name>
<comment type="caution">
    <text evidence="1">The sequence shown here is derived from an EMBL/GenBank/DDBJ whole genome shotgun (WGS) entry which is preliminary data.</text>
</comment>
<keyword evidence="2" id="KW-1185">Reference proteome</keyword>
<sequence length="39" mass="4483">MGIDINYDHMVCEQVDKPAQHLSEQEERLLARLLAGDDE</sequence>
<evidence type="ECO:0000313" key="2">
    <source>
        <dbReference type="Proteomes" id="UP000578449"/>
    </source>
</evidence>
<accession>A0A840P1N6</accession>
<gene>
    <name evidence="1" type="ORF">HNP84_003334</name>
</gene>
<organism evidence="1 2">
    <name type="scientific">Thermocatellispora tengchongensis</name>
    <dbReference type="NCBI Taxonomy" id="1073253"/>
    <lineage>
        <taxon>Bacteria</taxon>
        <taxon>Bacillati</taxon>
        <taxon>Actinomycetota</taxon>
        <taxon>Actinomycetes</taxon>
        <taxon>Streptosporangiales</taxon>
        <taxon>Streptosporangiaceae</taxon>
        <taxon>Thermocatellispora</taxon>
    </lineage>
</organism>
<dbReference type="Proteomes" id="UP000578449">
    <property type="component" value="Unassembled WGS sequence"/>
</dbReference>
<reference evidence="1 2" key="1">
    <citation type="submission" date="2020-08" db="EMBL/GenBank/DDBJ databases">
        <title>Genomic Encyclopedia of Type Strains, Phase IV (KMG-IV): sequencing the most valuable type-strain genomes for metagenomic binning, comparative biology and taxonomic classification.</title>
        <authorList>
            <person name="Goeker M."/>
        </authorList>
    </citation>
    <scope>NUCLEOTIDE SEQUENCE [LARGE SCALE GENOMIC DNA]</scope>
    <source>
        <strain evidence="1 2">DSM 45615</strain>
    </source>
</reference>
<evidence type="ECO:0000313" key="1">
    <source>
        <dbReference type="EMBL" id="MBB5133608.1"/>
    </source>
</evidence>
<dbReference type="AlphaFoldDB" id="A0A840P1N6"/>
<dbReference type="RefSeq" id="WP_221336320.1">
    <property type="nucleotide sequence ID" value="NZ_BAABIX010000001.1"/>
</dbReference>
<proteinExistence type="predicted"/>
<dbReference type="EMBL" id="JACHGN010000006">
    <property type="protein sequence ID" value="MBB5133608.1"/>
    <property type="molecule type" value="Genomic_DNA"/>
</dbReference>